<dbReference type="SUPFAM" id="SSF54637">
    <property type="entry name" value="Thioesterase/thiol ester dehydrase-isomerase"/>
    <property type="match status" value="1"/>
</dbReference>
<dbReference type="OrthoDB" id="9812842at2"/>
<dbReference type="GO" id="GO:0016829">
    <property type="term" value="F:lyase activity"/>
    <property type="evidence" value="ECO:0007669"/>
    <property type="project" value="UniProtKB-KW"/>
</dbReference>
<keyword evidence="3" id="KW-1185">Reference proteome</keyword>
<dbReference type="PIRSF" id="PIRSF030962">
    <property type="entry name" value="Dehydrase_ECs4332_prd"/>
    <property type="match status" value="1"/>
</dbReference>
<feature type="domain" description="ApeI dehydratase-like" evidence="1">
    <location>
        <begin position="10"/>
        <end position="108"/>
    </location>
</feature>
<dbReference type="EMBL" id="JMPJ01000021">
    <property type="protein sequence ID" value="KFC85042.1"/>
    <property type="molecule type" value="Genomic_DNA"/>
</dbReference>
<sequence length="113" mass="13013">MMMPEVLHSQRDAHVLTLTLRLQPELFWFEGHFPELLILPGVAQLNWVMAFASRDSPQMGTFGGMDVLKFQKPLFPNEQVELRIEWLKEKQRLVFSYQAAQQVASSGKVILCP</sequence>
<comment type="caution">
    <text evidence="2">The sequence shown here is derived from an EMBL/GenBank/DDBJ whole genome shotgun (WGS) entry which is preliminary data.</text>
</comment>
<dbReference type="InterPro" id="IPR054545">
    <property type="entry name" value="ApeI-like"/>
</dbReference>
<evidence type="ECO:0000259" key="1">
    <source>
        <dbReference type="Pfam" id="PF22818"/>
    </source>
</evidence>
<dbReference type="InterPro" id="IPR029069">
    <property type="entry name" value="HotDog_dom_sf"/>
</dbReference>
<evidence type="ECO:0000313" key="2">
    <source>
        <dbReference type="EMBL" id="KFC85042.1"/>
    </source>
</evidence>
<dbReference type="Pfam" id="PF22818">
    <property type="entry name" value="ApeI-like"/>
    <property type="match status" value="1"/>
</dbReference>
<dbReference type="eggNOG" id="COG0764">
    <property type="taxonomic scope" value="Bacteria"/>
</dbReference>
<reference evidence="2 3" key="1">
    <citation type="submission" date="2014-05" db="EMBL/GenBank/DDBJ databases">
        <title>ATOL: Assembling a taxonomically balanced genome-scale reconstruction of the evolutionary history of the Enterobacteriaceae.</title>
        <authorList>
            <person name="Plunkett G.III."/>
            <person name="Neeno-Eckwall E.C."/>
            <person name="Glasner J.D."/>
            <person name="Perna N.T."/>
        </authorList>
    </citation>
    <scope>NUCLEOTIDE SEQUENCE [LARGE SCALE GENOMIC DNA]</scope>
    <source>
        <strain evidence="2 3">ATCC 33852</strain>
    </source>
</reference>
<organism evidence="2 3">
    <name type="scientific">Ewingella americana (strain ATCC 33852 / DSM 4580 / CCUG 14506 / JCM 5911 / LMG 7869 / NCTC 12157 / CDC 1468-78)</name>
    <dbReference type="NCBI Taxonomy" id="910964"/>
    <lineage>
        <taxon>Bacteria</taxon>
        <taxon>Pseudomonadati</taxon>
        <taxon>Pseudomonadota</taxon>
        <taxon>Gammaproteobacteria</taxon>
        <taxon>Enterobacterales</taxon>
        <taxon>Yersiniaceae</taxon>
        <taxon>Ewingella</taxon>
    </lineage>
</organism>
<dbReference type="GeneID" id="78378825"/>
<gene>
    <name evidence="2" type="ORF">GEAM_0481</name>
</gene>
<dbReference type="Proteomes" id="UP000028640">
    <property type="component" value="Unassembled WGS sequence"/>
</dbReference>
<keyword evidence="2" id="KW-0456">Lyase</keyword>
<dbReference type="STRING" id="910964.GEAM_0481"/>
<dbReference type="EC" id="4.2.1.-" evidence="2"/>
<dbReference type="InterPro" id="IPR016962">
    <property type="entry name" value="Dehydrase_ECs4332_prd"/>
</dbReference>
<proteinExistence type="predicted"/>
<dbReference type="Gene3D" id="3.10.129.10">
    <property type="entry name" value="Hotdog Thioesterase"/>
    <property type="match status" value="1"/>
</dbReference>
<evidence type="ECO:0000313" key="3">
    <source>
        <dbReference type="Proteomes" id="UP000028640"/>
    </source>
</evidence>
<protein>
    <submittedName>
        <fullName evidence="2">(3R)-hydroxymyristoyl-[ACP] dehydratase</fullName>
        <ecNumber evidence="2">4.2.1.-</ecNumber>
    </submittedName>
</protein>
<name>A0A085GMU7_EWIA3</name>
<dbReference type="AlphaFoldDB" id="A0A085GMU7"/>
<dbReference type="RefSeq" id="WP_034787775.1">
    <property type="nucleotide sequence ID" value="NZ_JMPJ01000021.1"/>
</dbReference>
<accession>A0A085GMU7</accession>